<dbReference type="CDD" id="cd09917">
    <property type="entry name" value="F-box_SF"/>
    <property type="match status" value="1"/>
</dbReference>
<gene>
    <name evidence="2" type="ORF">BJ508DRAFT_329928</name>
</gene>
<evidence type="ECO:0000313" key="3">
    <source>
        <dbReference type="Proteomes" id="UP000275078"/>
    </source>
</evidence>
<feature type="domain" description="F-box" evidence="1">
    <location>
        <begin position="27"/>
        <end position="68"/>
    </location>
</feature>
<dbReference type="SMART" id="SM00256">
    <property type="entry name" value="FBOX"/>
    <property type="match status" value="1"/>
</dbReference>
<accession>A0A3N4HXE8</accession>
<dbReference type="InterPro" id="IPR036047">
    <property type="entry name" value="F-box-like_dom_sf"/>
</dbReference>
<protein>
    <recommendedName>
        <fullName evidence="1">F-box domain-containing protein</fullName>
    </recommendedName>
</protein>
<keyword evidence="3" id="KW-1185">Reference proteome</keyword>
<dbReference type="SUPFAM" id="SSF81383">
    <property type="entry name" value="F-box domain"/>
    <property type="match status" value="1"/>
</dbReference>
<dbReference type="OrthoDB" id="2635672at2759"/>
<dbReference type="EMBL" id="ML119721">
    <property type="protein sequence ID" value="RPA77776.1"/>
    <property type="molecule type" value="Genomic_DNA"/>
</dbReference>
<proteinExistence type="predicted"/>
<dbReference type="Pfam" id="PF00646">
    <property type="entry name" value="F-box"/>
    <property type="match status" value="1"/>
</dbReference>
<evidence type="ECO:0000259" key="1">
    <source>
        <dbReference type="SMART" id="SM00256"/>
    </source>
</evidence>
<organism evidence="2 3">
    <name type="scientific">Ascobolus immersus RN42</name>
    <dbReference type="NCBI Taxonomy" id="1160509"/>
    <lineage>
        <taxon>Eukaryota</taxon>
        <taxon>Fungi</taxon>
        <taxon>Dikarya</taxon>
        <taxon>Ascomycota</taxon>
        <taxon>Pezizomycotina</taxon>
        <taxon>Pezizomycetes</taxon>
        <taxon>Pezizales</taxon>
        <taxon>Ascobolaceae</taxon>
        <taxon>Ascobolus</taxon>
    </lineage>
</organism>
<name>A0A3N4HXE8_ASCIM</name>
<dbReference type="AlphaFoldDB" id="A0A3N4HXE8"/>
<reference evidence="2 3" key="1">
    <citation type="journal article" date="2018" name="Nat. Ecol. Evol.">
        <title>Pezizomycetes genomes reveal the molecular basis of ectomycorrhizal truffle lifestyle.</title>
        <authorList>
            <person name="Murat C."/>
            <person name="Payen T."/>
            <person name="Noel B."/>
            <person name="Kuo A."/>
            <person name="Morin E."/>
            <person name="Chen J."/>
            <person name="Kohler A."/>
            <person name="Krizsan K."/>
            <person name="Balestrini R."/>
            <person name="Da Silva C."/>
            <person name="Montanini B."/>
            <person name="Hainaut M."/>
            <person name="Levati E."/>
            <person name="Barry K.W."/>
            <person name="Belfiori B."/>
            <person name="Cichocki N."/>
            <person name="Clum A."/>
            <person name="Dockter R.B."/>
            <person name="Fauchery L."/>
            <person name="Guy J."/>
            <person name="Iotti M."/>
            <person name="Le Tacon F."/>
            <person name="Lindquist E.A."/>
            <person name="Lipzen A."/>
            <person name="Malagnac F."/>
            <person name="Mello A."/>
            <person name="Molinier V."/>
            <person name="Miyauchi S."/>
            <person name="Poulain J."/>
            <person name="Riccioni C."/>
            <person name="Rubini A."/>
            <person name="Sitrit Y."/>
            <person name="Splivallo R."/>
            <person name="Traeger S."/>
            <person name="Wang M."/>
            <person name="Zifcakova L."/>
            <person name="Wipf D."/>
            <person name="Zambonelli A."/>
            <person name="Paolocci F."/>
            <person name="Nowrousian M."/>
            <person name="Ottonello S."/>
            <person name="Baldrian P."/>
            <person name="Spatafora J.W."/>
            <person name="Henrissat B."/>
            <person name="Nagy L.G."/>
            <person name="Aury J.M."/>
            <person name="Wincker P."/>
            <person name="Grigoriev I.V."/>
            <person name="Bonfante P."/>
            <person name="Martin F.M."/>
        </authorList>
    </citation>
    <scope>NUCLEOTIDE SEQUENCE [LARGE SCALE GENOMIC DNA]</scope>
    <source>
        <strain evidence="2 3">RN42</strain>
    </source>
</reference>
<dbReference type="Proteomes" id="UP000275078">
    <property type="component" value="Unassembled WGS sequence"/>
</dbReference>
<sequence length="282" mass="32939">MSFFNEDSRDTMAKQLNNTSIPPILQLPNEILENIMIWLDDPHSYLATSSVNHRFRNCATNLPTRQEFAETWFATHCNDQPEHASNLIAYTVRYIHRHAGLKNPEDCLARLHPDAWPRWKVNDWRMWLPTMEQYDLHDDPILTHLQRKLGDRRFRWLQRVVERIIEGCKARTRLDRTEESEAPPSVVGSISEYVYGGVIFADEYVNALYNFNKKYSPVAKLDIEDVVFGNTLYKVYRELEEQERPAGIGPAPPPGEFDSCLHEYLHVMHAVRRKVLCTCGRI</sequence>
<dbReference type="InterPro" id="IPR001810">
    <property type="entry name" value="F-box_dom"/>
</dbReference>
<evidence type="ECO:0000313" key="2">
    <source>
        <dbReference type="EMBL" id="RPA77776.1"/>
    </source>
</evidence>